<evidence type="ECO:0000313" key="2">
    <source>
        <dbReference type="Proteomes" id="UP000828941"/>
    </source>
</evidence>
<name>A0ACB9MZY8_BAUVA</name>
<dbReference type="EMBL" id="CM039433">
    <property type="protein sequence ID" value="KAI4329034.1"/>
    <property type="molecule type" value="Genomic_DNA"/>
</dbReference>
<sequence length="77" mass="8117">MAVNSLRFALVTIFIFGLALSSTLPCAEARPRLPSPGVVCPQCACCTPTPPGFCCDCMKCAALAKQAQHHPQNNSLP</sequence>
<protein>
    <submittedName>
        <fullName evidence="1">Uncharacterized protein</fullName>
    </submittedName>
</protein>
<gene>
    <name evidence="1" type="ORF">L6164_021341</name>
</gene>
<keyword evidence="2" id="KW-1185">Reference proteome</keyword>
<proteinExistence type="predicted"/>
<reference evidence="1 2" key="1">
    <citation type="journal article" date="2022" name="DNA Res.">
        <title>Chromosomal-level genome assembly of the orchid tree Bauhinia variegata (Leguminosae; Cercidoideae) supports the allotetraploid origin hypothesis of Bauhinia.</title>
        <authorList>
            <person name="Zhong Y."/>
            <person name="Chen Y."/>
            <person name="Zheng D."/>
            <person name="Pang J."/>
            <person name="Liu Y."/>
            <person name="Luo S."/>
            <person name="Meng S."/>
            <person name="Qian L."/>
            <person name="Wei D."/>
            <person name="Dai S."/>
            <person name="Zhou R."/>
        </authorList>
    </citation>
    <scope>NUCLEOTIDE SEQUENCE [LARGE SCALE GENOMIC DNA]</scope>
    <source>
        <strain evidence="1">BV-YZ2020</strain>
    </source>
</reference>
<organism evidence="1 2">
    <name type="scientific">Bauhinia variegata</name>
    <name type="common">Purple orchid tree</name>
    <name type="synonym">Phanera variegata</name>
    <dbReference type="NCBI Taxonomy" id="167791"/>
    <lineage>
        <taxon>Eukaryota</taxon>
        <taxon>Viridiplantae</taxon>
        <taxon>Streptophyta</taxon>
        <taxon>Embryophyta</taxon>
        <taxon>Tracheophyta</taxon>
        <taxon>Spermatophyta</taxon>
        <taxon>Magnoliopsida</taxon>
        <taxon>eudicotyledons</taxon>
        <taxon>Gunneridae</taxon>
        <taxon>Pentapetalae</taxon>
        <taxon>rosids</taxon>
        <taxon>fabids</taxon>
        <taxon>Fabales</taxon>
        <taxon>Fabaceae</taxon>
        <taxon>Cercidoideae</taxon>
        <taxon>Cercideae</taxon>
        <taxon>Bauhiniinae</taxon>
        <taxon>Bauhinia</taxon>
    </lineage>
</organism>
<dbReference type="Proteomes" id="UP000828941">
    <property type="component" value="Chromosome 8"/>
</dbReference>
<evidence type="ECO:0000313" key="1">
    <source>
        <dbReference type="EMBL" id="KAI4329034.1"/>
    </source>
</evidence>
<comment type="caution">
    <text evidence="1">The sequence shown here is derived from an EMBL/GenBank/DDBJ whole genome shotgun (WGS) entry which is preliminary data.</text>
</comment>
<accession>A0ACB9MZY8</accession>